<evidence type="ECO:0000313" key="1">
    <source>
        <dbReference type="EMBL" id="RAK71940.1"/>
    </source>
</evidence>
<name>A0A8G1VT44_9EURO</name>
<dbReference type="EMBL" id="KZ824706">
    <property type="protein sequence ID" value="RAK71940.1"/>
    <property type="molecule type" value="Genomic_DNA"/>
</dbReference>
<keyword evidence="2" id="KW-1185">Reference proteome</keyword>
<dbReference type="Proteomes" id="UP000249789">
    <property type="component" value="Unassembled WGS sequence"/>
</dbReference>
<gene>
    <name evidence="1" type="ORF">BO72DRAFT_296865</name>
</gene>
<reference evidence="1 2" key="1">
    <citation type="submission" date="2018-02" db="EMBL/GenBank/DDBJ databases">
        <title>The genomes of Aspergillus section Nigri reveals drivers in fungal speciation.</title>
        <authorList>
            <consortium name="DOE Joint Genome Institute"/>
            <person name="Vesth T.C."/>
            <person name="Nybo J."/>
            <person name="Theobald S."/>
            <person name="Brandl J."/>
            <person name="Frisvad J.C."/>
            <person name="Nielsen K.F."/>
            <person name="Lyhne E.K."/>
            <person name="Kogle M.E."/>
            <person name="Kuo A."/>
            <person name="Riley R."/>
            <person name="Clum A."/>
            <person name="Nolan M."/>
            <person name="Lipzen A."/>
            <person name="Salamov A."/>
            <person name="Henrissat B."/>
            <person name="Wiebenga A."/>
            <person name="De vries R.P."/>
            <person name="Grigoriev I.V."/>
            <person name="Mortensen U.H."/>
            <person name="Andersen M.R."/>
            <person name="Baker S.E."/>
        </authorList>
    </citation>
    <scope>NUCLEOTIDE SEQUENCE [LARGE SCALE GENOMIC DNA]</scope>
    <source>
        <strain evidence="1 2">CBS 313.89</strain>
    </source>
</reference>
<proteinExistence type="predicted"/>
<dbReference type="VEuPathDB" id="FungiDB:BO72DRAFT_296865"/>
<protein>
    <submittedName>
        <fullName evidence="1">Uncharacterized protein</fullName>
    </submittedName>
</protein>
<evidence type="ECO:0000313" key="2">
    <source>
        <dbReference type="Proteomes" id="UP000249789"/>
    </source>
</evidence>
<accession>A0A8G1VT44</accession>
<sequence>MGGRNNGRGCPLRLHGCQIVKSRSRKSSYLATTTVITFSILNFIHTTLPMTVWAANSAAHMRASTRLCHSVLLRHHTTSPAVRCRGGKGGMDFCGIIGKLNGEHALQYFLAGCVLIYTEESTFALGPCYTYCWSICKLRKPRQEMNK</sequence>
<dbReference type="AlphaFoldDB" id="A0A8G1VT44"/>
<dbReference type="GeneID" id="63857744"/>
<organism evidence="1 2">
    <name type="scientific">Aspergillus fijiensis CBS 313.89</name>
    <dbReference type="NCBI Taxonomy" id="1448319"/>
    <lineage>
        <taxon>Eukaryota</taxon>
        <taxon>Fungi</taxon>
        <taxon>Dikarya</taxon>
        <taxon>Ascomycota</taxon>
        <taxon>Pezizomycotina</taxon>
        <taxon>Eurotiomycetes</taxon>
        <taxon>Eurotiomycetidae</taxon>
        <taxon>Eurotiales</taxon>
        <taxon>Aspergillaceae</taxon>
        <taxon>Aspergillus</taxon>
    </lineage>
</organism>
<dbReference type="RefSeq" id="XP_040795952.1">
    <property type="nucleotide sequence ID" value="XM_040940411.1"/>
</dbReference>